<proteinExistence type="predicted"/>
<name>A0ACB1ABP7_MELEN</name>
<gene>
    <name evidence="1" type="ORF">MENTE1834_LOCUS35169</name>
</gene>
<keyword evidence="2" id="KW-1185">Reference proteome</keyword>
<sequence length="50" mass="5927">MFIVLVCIYFVPALQVNMIFGSSLNKIRLDFWNNTTLQKTNNFRNLVKNF</sequence>
<dbReference type="Proteomes" id="UP001497535">
    <property type="component" value="Unassembled WGS sequence"/>
</dbReference>
<accession>A0ACB1ABP7</accession>
<organism evidence="1 2">
    <name type="scientific">Meloidogyne enterolobii</name>
    <name type="common">Root-knot nematode worm</name>
    <name type="synonym">Meloidogyne mayaguensis</name>
    <dbReference type="NCBI Taxonomy" id="390850"/>
    <lineage>
        <taxon>Eukaryota</taxon>
        <taxon>Metazoa</taxon>
        <taxon>Ecdysozoa</taxon>
        <taxon>Nematoda</taxon>
        <taxon>Chromadorea</taxon>
        <taxon>Rhabditida</taxon>
        <taxon>Tylenchina</taxon>
        <taxon>Tylenchomorpha</taxon>
        <taxon>Tylenchoidea</taxon>
        <taxon>Meloidogynidae</taxon>
        <taxon>Meloidogyninae</taxon>
        <taxon>Meloidogyne</taxon>
    </lineage>
</organism>
<evidence type="ECO:0000313" key="1">
    <source>
        <dbReference type="EMBL" id="CAK5087563.1"/>
    </source>
</evidence>
<evidence type="ECO:0000313" key="2">
    <source>
        <dbReference type="Proteomes" id="UP001497535"/>
    </source>
</evidence>
<comment type="caution">
    <text evidence="1">The sequence shown here is derived from an EMBL/GenBank/DDBJ whole genome shotgun (WGS) entry which is preliminary data.</text>
</comment>
<dbReference type="EMBL" id="CAVMJV010000066">
    <property type="protein sequence ID" value="CAK5087563.1"/>
    <property type="molecule type" value="Genomic_DNA"/>
</dbReference>
<protein>
    <submittedName>
        <fullName evidence="1">Uncharacterized protein</fullName>
    </submittedName>
</protein>
<reference evidence="1" key="1">
    <citation type="submission" date="2023-11" db="EMBL/GenBank/DDBJ databases">
        <authorList>
            <person name="Poullet M."/>
        </authorList>
    </citation>
    <scope>NUCLEOTIDE SEQUENCE</scope>
    <source>
        <strain evidence="1">E1834</strain>
    </source>
</reference>